<accession>A0A5K7YVA9</accession>
<dbReference type="Proteomes" id="UP000427906">
    <property type="component" value="Chromosome"/>
</dbReference>
<dbReference type="KEGG" id="dalk:DSCA_49110"/>
<organism evidence="1 2">
    <name type="scientific">Desulfosarcina alkanivorans</name>
    <dbReference type="NCBI Taxonomy" id="571177"/>
    <lineage>
        <taxon>Bacteria</taxon>
        <taxon>Pseudomonadati</taxon>
        <taxon>Thermodesulfobacteriota</taxon>
        <taxon>Desulfobacteria</taxon>
        <taxon>Desulfobacterales</taxon>
        <taxon>Desulfosarcinaceae</taxon>
        <taxon>Desulfosarcina</taxon>
    </lineage>
</organism>
<evidence type="ECO:0000313" key="2">
    <source>
        <dbReference type="Proteomes" id="UP000427906"/>
    </source>
</evidence>
<proteinExistence type="predicted"/>
<dbReference type="AlphaFoldDB" id="A0A5K7YVA9"/>
<evidence type="ECO:0000313" key="1">
    <source>
        <dbReference type="EMBL" id="BBO70981.1"/>
    </source>
</evidence>
<keyword evidence="2" id="KW-1185">Reference proteome</keyword>
<gene>
    <name evidence="1" type="ORF">DSCA_49110</name>
</gene>
<reference evidence="1 2" key="1">
    <citation type="submission" date="2019-11" db="EMBL/GenBank/DDBJ databases">
        <title>Comparative genomics of hydrocarbon-degrading Desulfosarcina strains.</title>
        <authorList>
            <person name="Watanabe M."/>
            <person name="Kojima H."/>
            <person name="Fukui M."/>
        </authorList>
    </citation>
    <scope>NUCLEOTIDE SEQUENCE [LARGE SCALE GENOMIC DNA]</scope>
    <source>
        <strain evidence="1 2">PL12</strain>
    </source>
</reference>
<name>A0A5K7YVA9_9BACT</name>
<sequence>MRGLLCLKGLDLESAKEWADLWVDARVKGVPAREVIQGGEAVLDGDVKAA</sequence>
<protein>
    <submittedName>
        <fullName evidence="1">Uncharacterized protein</fullName>
    </submittedName>
</protein>
<dbReference type="EMBL" id="AP021874">
    <property type="protein sequence ID" value="BBO70981.1"/>
    <property type="molecule type" value="Genomic_DNA"/>
</dbReference>